<accession>A0A176W0L5</accession>
<evidence type="ECO:0000313" key="1">
    <source>
        <dbReference type="EMBL" id="OAE26599.1"/>
    </source>
</evidence>
<protein>
    <submittedName>
        <fullName evidence="1">Uncharacterized protein</fullName>
    </submittedName>
</protein>
<sequence length="110" mass="12002">MGELDFEKVTRSFGAKGVGNSATSTQFSYTSIIQSVLGANDSKNSCEELCHTSSSLLDNQEADLPRLLESLAALFRSDQKPEPLSQTTLTGLVEDLSSPGFRLLYRIQEL</sequence>
<dbReference type="Proteomes" id="UP000077202">
    <property type="component" value="Unassembled WGS sequence"/>
</dbReference>
<evidence type="ECO:0000313" key="2">
    <source>
        <dbReference type="Proteomes" id="UP000077202"/>
    </source>
</evidence>
<comment type="caution">
    <text evidence="1">The sequence shown here is derived from an EMBL/GenBank/DDBJ whole genome shotgun (WGS) entry which is preliminary data.</text>
</comment>
<proteinExistence type="predicted"/>
<dbReference type="AlphaFoldDB" id="A0A176W0L5"/>
<organism evidence="1 2">
    <name type="scientific">Marchantia polymorpha subsp. ruderalis</name>
    <dbReference type="NCBI Taxonomy" id="1480154"/>
    <lineage>
        <taxon>Eukaryota</taxon>
        <taxon>Viridiplantae</taxon>
        <taxon>Streptophyta</taxon>
        <taxon>Embryophyta</taxon>
        <taxon>Marchantiophyta</taxon>
        <taxon>Marchantiopsida</taxon>
        <taxon>Marchantiidae</taxon>
        <taxon>Marchantiales</taxon>
        <taxon>Marchantiaceae</taxon>
        <taxon>Marchantia</taxon>
    </lineage>
</organism>
<dbReference type="EMBL" id="LVLJ01002146">
    <property type="protein sequence ID" value="OAE26599.1"/>
    <property type="molecule type" value="Genomic_DNA"/>
</dbReference>
<reference evidence="1" key="1">
    <citation type="submission" date="2016-03" db="EMBL/GenBank/DDBJ databases">
        <title>Mechanisms controlling the formation of the plant cell surface in tip-growing cells are functionally conserved among land plants.</title>
        <authorList>
            <person name="Honkanen S."/>
            <person name="Jones V.A."/>
            <person name="Morieri G."/>
            <person name="Champion C."/>
            <person name="Hetherington A.J."/>
            <person name="Kelly S."/>
            <person name="Saint-Marcoux D."/>
            <person name="Proust H."/>
            <person name="Prescott H."/>
            <person name="Dolan L."/>
        </authorList>
    </citation>
    <scope>NUCLEOTIDE SEQUENCE [LARGE SCALE GENOMIC DNA]</scope>
    <source>
        <tissue evidence="1">Whole gametophyte</tissue>
    </source>
</reference>
<gene>
    <name evidence="1" type="ORF">AXG93_4542s1200</name>
</gene>
<name>A0A176W0L5_MARPO</name>
<keyword evidence="2" id="KW-1185">Reference proteome</keyword>